<reference evidence="6" key="1">
    <citation type="thesis" date="2020" institute="ProQuest LLC" country="789 East Eisenhower Parkway, Ann Arbor, MI, USA">
        <title>Comparative Genomics and Chromosome Evolution.</title>
        <authorList>
            <person name="Mudd A.B."/>
        </authorList>
    </citation>
    <scope>NUCLEOTIDE SEQUENCE</scope>
    <source>
        <strain evidence="6">237g6f4</strain>
        <tissue evidence="6">Blood</tissue>
    </source>
</reference>
<dbReference type="Proteomes" id="UP000824782">
    <property type="component" value="Unassembled WGS sequence"/>
</dbReference>
<evidence type="ECO:0000256" key="3">
    <source>
        <dbReference type="ARBA" id="ARBA00023186"/>
    </source>
</evidence>
<dbReference type="InterPro" id="IPR008011">
    <property type="entry name" value="Complex1_LYR_dom"/>
</dbReference>
<comment type="similarity">
    <text evidence="4">Belongs to the complex I LYR family. SDHAF1 subfamily.</text>
</comment>
<dbReference type="AlphaFoldDB" id="A0AAV7DM62"/>
<protein>
    <recommendedName>
        <fullName evidence="5">Complex 1 LYR protein domain-containing protein</fullName>
    </recommendedName>
</protein>
<dbReference type="EMBL" id="WNYA01000001">
    <property type="protein sequence ID" value="KAG8598647.1"/>
    <property type="molecule type" value="Genomic_DNA"/>
</dbReference>
<keyword evidence="2" id="KW-0496">Mitochondrion</keyword>
<evidence type="ECO:0000313" key="7">
    <source>
        <dbReference type="Proteomes" id="UP000824782"/>
    </source>
</evidence>
<name>A0AAV7DM62_ENGPU</name>
<dbReference type="PANTHER" id="PTHR47046">
    <property type="entry name" value="SUCCINATE DEHYDROGENASE ASSEMBLY FACTOR 1, MITOCHONDRIAL"/>
    <property type="match status" value="1"/>
</dbReference>
<accession>A0AAV7DM62</accession>
<comment type="subcellular location">
    <subcellularLocation>
        <location evidence="1">Mitochondrion matrix</location>
    </subcellularLocation>
</comment>
<proteinExistence type="inferred from homology"/>
<dbReference type="GO" id="GO:0005759">
    <property type="term" value="C:mitochondrial matrix"/>
    <property type="evidence" value="ECO:0007669"/>
    <property type="project" value="UniProtKB-SubCell"/>
</dbReference>
<dbReference type="CDD" id="cd20268">
    <property type="entry name" value="Complex1_LYR_SDHAF1_LYRM8"/>
    <property type="match status" value="1"/>
</dbReference>
<dbReference type="InterPro" id="IPR052687">
    <property type="entry name" value="SDHAF1"/>
</dbReference>
<evidence type="ECO:0000256" key="4">
    <source>
        <dbReference type="ARBA" id="ARBA00025715"/>
    </source>
</evidence>
<dbReference type="Pfam" id="PF05347">
    <property type="entry name" value="Complex1_LYR"/>
    <property type="match status" value="1"/>
</dbReference>
<keyword evidence="7" id="KW-1185">Reference proteome</keyword>
<evidence type="ECO:0000313" key="6">
    <source>
        <dbReference type="EMBL" id="KAG8598647.1"/>
    </source>
</evidence>
<comment type="caution">
    <text evidence="6">The sequence shown here is derived from an EMBL/GenBank/DDBJ whole genome shotgun (WGS) entry which is preliminary data.</text>
</comment>
<gene>
    <name evidence="6" type="ORF">GDO81_002686</name>
</gene>
<evidence type="ECO:0000256" key="1">
    <source>
        <dbReference type="ARBA" id="ARBA00004305"/>
    </source>
</evidence>
<organism evidence="6 7">
    <name type="scientific">Engystomops pustulosus</name>
    <name type="common">Tungara frog</name>
    <name type="synonym">Physalaemus pustulosus</name>
    <dbReference type="NCBI Taxonomy" id="76066"/>
    <lineage>
        <taxon>Eukaryota</taxon>
        <taxon>Metazoa</taxon>
        <taxon>Chordata</taxon>
        <taxon>Craniata</taxon>
        <taxon>Vertebrata</taxon>
        <taxon>Euteleostomi</taxon>
        <taxon>Amphibia</taxon>
        <taxon>Batrachia</taxon>
        <taxon>Anura</taxon>
        <taxon>Neobatrachia</taxon>
        <taxon>Hyloidea</taxon>
        <taxon>Leptodactylidae</taxon>
        <taxon>Leiuperinae</taxon>
        <taxon>Engystomops</taxon>
    </lineage>
</organism>
<dbReference type="PANTHER" id="PTHR47046:SF1">
    <property type="entry name" value="SUCCINATE DEHYDROGENASE ASSEMBLY FACTOR 1, MITOCHONDRIAL"/>
    <property type="match status" value="1"/>
</dbReference>
<dbReference type="GO" id="GO:0034553">
    <property type="term" value="P:mitochondrial respiratory chain complex II assembly"/>
    <property type="evidence" value="ECO:0007669"/>
    <property type="project" value="InterPro"/>
</dbReference>
<keyword evidence="3" id="KW-0143">Chaperone</keyword>
<evidence type="ECO:0000256" key="2">
    <source>
        <dbReference type="ARBA" id="ARBA00023128"/>
    </source>
</evidence>
<dbReference type="InterPro" id="IPR045295">
    <property type="entry name" value="Complex1_LYR_SDHAF1_LYRM8"/>
</dbReference>
<feature type="domain" description="Complex 1 LYR protein" evidence="5">
    <location>
        <begin position="9"/>
        <end position="63"/>
    </location>
</feature>
<evidence type="ECO:0000259" key="5">
    <source>
        <dbReference type="Pfam" id="PF05347"/>
    </source>
</evidence>
<sequence length="89" mass="10450">MIRHSNLQKQVLSLYKQFLRAGKDKPGFLPRIQHEFRKNAKIPRMDVMHIEYLLRRGRRQLDQMKDANTKQLGAFIKTSSEAENTPPTS</sequence>